<dbReference type="InterPro" id="IPR054319">
    <property type="entry name" value="PspC-rel_ToastRack"/>
</dbReference>
<dbReference type="InterPro" id="IPR054321">
    <property type="entry name" value="PspC-rel_TM"/>
</dbReference>
<dbReference type="InterPro" id="IPR007168">
    <property type="entry name" value="Phageshock_PspC_N"/>
</dbReference>
<evidence type="ECO:0000259" key="7">
    <source>
        <dbReference type="Pfam" id="PF04024"/>
    </source>
</evidence>
<evidence type="ECO:0000313" key="11">
    <source>
        <dbReference type="Proteomes" id="UP001460072"/>
    </source>
</evidence>
<protein>
    <submittedName>
        <fullName evidence="10">PspC domain-containing protein</fullName>
    </submittedName>
</protein>
<keyword evidence="2" id="KW-1003">Cell membrane</keyword>
<evidence type="ECO:0000259" key="8">
    <source>
        <dbReference type="Pfam" id="PF22571"/>
    </source>
</evidence>
<feature type="transmembrane region" description="Helical" evidence="6">
    <location>
        <begin position="282"/>
        <end position="309"/>
    </location>
</feature>
<evidence type="ECO:0000256" key="6">
    <source>
        <dbReference type="SAM" id="Phobius"/>
    </source>
</evidence>
<keyword evidence="11" id="KW-1185">Reference proteome</keyword>
<keyword evidence="4 6" id="KW-1133">Transmembrane helix</keyword>
<dbReference type="PANTHER" id="PTHR33885">
    <property type="entry name" value="PHAGE SHOCK PROTEIN C"/>
    <property type="match status" value="1"/>
</dbReference>
<dbReference type="EMBL" id="JBCGDO010000005">
    <property type="protein sequence ID" value="MEM0542117.1"/>
    <property type="molecule type" value="Genomic_DNA"/>
</dbReference>
<keyword evidence="3 6" id="KW-0812">Transmembrane</keyword>
<evidence type="ECO:0000256" key="5">
    <source>
        <dbReference type="ARBA" id="ARBA00023136"/>
    </source>
</evidence>
<evidence type="ECO:0000256" key="3">
    <source>
        <dbReference type="ARBA" id="ARBA00022692"/>
    </source>
</evidence>
<organism evidence="10 11">
    <name type="scientific">Flavobacterium aureirubrum</name>
    <dbReference type="NCBI Taxonomy" id="3133147"/>
    <lineage>
        <taxon>Bacteria</taxon>
        <taxon>Pseudomonadati</taxon>
        <taxon>Bacteroidota</taxon>
        <taxon>Flavobacteriia</taxon>
        <taxon>Flavobacteriales</taxon>
        <taxon>Flavobacteriaceae</taxon>
        <taxon>Flavobacterium</taxon>
    </lineage>
</organism>
<dbReference type="InterPro" id="IPR052027">
    <property type="entry name" value="PspC"/>
</dbReference>
<dbReference type="Pfam" id="PF22571">
    <property type="entry name" value="LiaI-LiaF-TM_PspC"/>
    <property type="match status" value="1"/>
</dbReference>
<feature type="transmembrane region" description="Helical" evidence="6">
    <location>
        <begin position="321"/>
        <end position="339"/>
    </location>
</feature>
<dbReference type="RefSeq" id="WP_342695341.1">
    <property type="nucleotide sequence ID" value="NZ_JBCGDO010000005.1"/>
</dbReference>
<comment type="caution">
    <text evidence="10">The sequence shown here is derived from an EMBL/GenBank/DDBJ whole genome shotgun (WGS) entry which is preliminary data.</text>
</comment>
<evidence type="ECO:0000259" key="9">
    <source>
        <dbReference type="Pfam" id="PF22744"/>
    </source>
</evidence>
<name>A0ABU9N327_9FLAO</name>
<keyword evidence="5 6" id="KW-0472">Membrane</keyword>
<reference evidence="10 11" key="1">
    <citation type="submission" date="2024-03" db="EMBL/GenBank/DDBJ databases">
        <title>Two novel species of the genus Flavobacterium exhibiting potentially degradation of complex polysaccharides.</title>
        <authorList>
            <person name="Lian X."/>
        </authorList>
    </citation>
    <scope>NUCLEOTIDE SEQUENCE [LARGE SCALE GENOMIC DNA]</scope>
    <source>
        <strain evidence="11">j3</strain>
    </source>
</reference>
<dbReference type="Pfam" id="PF22744">
    <property type="entry name" value="Toast-rack_PspC-Cterm"/>
    <property type="match status" value="1"/>
</dbReference>
<comment type="subcellular location">
    <subcellularLocation>
        <location evidence="1">Cell membrane</location>
        <topology evidence="1">Single-pass membrane protein</topology>
    </subcellularLocation>
</comment>
<feature type="transmembrane region" description="Helical" evidence="6">
    <location>
        <begin position="137"/>
        <end position="159"/>
    </location>
</feature>
<feature type="domain" description="Phage shock protein PspC N-terminal" evidence="7">
    <location>
        <begin position="106"/>
        <end position="163"/>
    </location>
</feature>
<feature type="domain" description="PspC-related transmembrane region" evidence="8">
    <location>
        <begin position="202"/>
        <end position="344"/>
    </location>
</feature>
<gene>
    <name evidence="10" type="ORF">WFZ85_05790</name>
</gene>
<dbReference type="Pfam" id="PF04024">
    <property type="entry name" value="PspC"/>
    <property type="match status" value="1"/>
</dbReference>
<dbReference type="Proteomes" id="UP001460072">
    <property type="component" value="Unassembled WGS sequence"/>
</dbReference>
<evidence type="ECO:0000256" key="2">
    <source>
        <dbReference type="ARBA" id="ARBA00022475"/>
    </source>
</evidence>
<feature type="transmembrane region" description="Helical" evidence="6">
    <location>
        <begin position="234"/>
        <end position="262"/>
    </location>
</feature>
<feature type="domain" description="PspC-related ToastRack" evidence="9">
    <location>
        <begin position="388"/>
        <end position="522"/>
    </location>
</feature>
<evidence type="ECO:0000313" key="10">
    <source>
        <dbReference type="EMBL" id="MEM0542117.1"/>
    </source>
</evidence>
<evidence type="ECO:0000256" key="1">
    <source>
        <dbReference type="ARBA" id="ARBA00004162"/>
    </source>
</evidence>
<sequence>MNKTVNINIGGLFFHIDEDAYQKLSRYFDAIKRSLSNSSGKDEIMKDIEMRVAELLTEKQKSDKHVINNKDVDEVIVIMGQPEDYRLDDDSEEKNAGSNYNTTKTRKLYRDKDRGTIAGVCTGLGHYFGIDAVFIKILFLILFFGFGTGFIAYIILWIAMPKAITTSEKLEMTGEPVTIASIEKKVREEFDTVSNKFKNADYNKVGNEIQSGANKFANGVSEVVTNIFNVFAKILGAFIVFLTSIFLIAVCVASVVMIFSSSMPENKVVEFISTPLGLETPLWAQGVLFFLAAGIPLFFILLLGLKLLVTNLKSLGNVARYSLLSIWIIAVGILIALGINEFNQLAYSGKSVQKETIGITATDTIKVQFKYNDFFSKSINEKDDFRITQDSAGHAIIYSNNVHLHLKRTDRVTPYIQIEKKANGKSFDEANGRAEKIAYNFKIIGNEILLDNYFLTATGNKLRNQRVDIYLYLPNGIVYYPAENVTNYLNGSESDFDYFYGPEGYMYKVENTELKCLNCPSNENNSSTTENGEEIDIQTNSSVKDSTVTTTVKVNGLNVIINETASPVKKESNSRLSIGKDGTIIKTK</sequence>
<evidence type="ECO:0000256" key="4">
    <source>
        <dbReference type="ARBA" id="ARBA00022989"/>
    </source>
</evidence>
<proteinExistence type="predicted"/>
<dbReference type="PANTHER" id="PTHR33885:SF3">
    <property type="entry name" value="PHAGE SHOCK PROTEIN C"/>
    <property type="match status" value="1"/>
</dbReference>
<accession>A0ABU9N327</accession>